<accession>A0ABN7ACW9</accession>
<dbReference type="InterPro" id="IPR011333">
    <property type="entry name" value="SKP1/BTB/POZ_sf"/>
</dbReference>
<evidence type="ECO:0000313" key="3">
    <source>
        <dbReference type="Proteomes" id="UP001307889"/>
    </source>
</evidence>
<feature type="domain" description="BTB" evidence="1">
    <location>
        <begin position="364"/>
        <end position="417"/>
    </location>
</feature>
<dbReference type="Proteomes" id="UP001307889">
    <property type="component" value="Chromosome 1"/>
</dbReference>
<sequence length="520" mass="59190">MKSRRASTSNGFARKFQEPVIPTQTFDTPQFVLEKYYDFMKQGLFSDFQIVVQGNVFQVHKLVLASRSSYFVTLFETGMQETRENKLSLTDIELDVFEIFLKYIYTCQIEKQDLENHAESLIFAGAKYQMPQLVAQCESILIGHTRPENAANHLLIAYLLDCSKLKSAALGLALEHFDGVSTSKCWSDICLHHNLVTEVETTWMTSYTKITDDFGEIKSIGTYDVHWWLSQISITAGETGIKQSSSFTIPDLGQWKLRIAGGGSLYLVHVGTPQPAPPLRCYFTILTSTSSYDFREKFESQGIWSSDTHYSRVIILKEGALPVGIYRNLAKWKIHIRIDPGTSSGTADTITDAYSEYWKTGEYTDAEIAVQNQTFSVHKLVVSAGSPVFKEYFSEKKSVTIEGIEPTAMEKLLKLMYQCDDIFETAGLDTLYAATRFEVHQRITMRLRAAICRRISGENAVDVLKFSHQNKDEMLKMSALEFILLHFHTDSIQLAWSGLEEEPELHLEILRYMHKSTIFC</sequence>
<name>A0ABN7ACW9_9HEMI</name>
<dbReference type="EMBL" id="AP028909">
    <property type="protein sequence ID" value="BES89009.1"/>
    <property type="molecule type" value="Genomic_DNA"/>
</dbReference>
<dbReference type="InterPro" id="IPR000210">
    <property type="entry name" value="BTB/POZ_dom"/>
</dbReference>
<dbReference type="Pfam" id="PF00651">
    <property type="entry name" value="BTB"/>
    <property type="match status" value="2"/>
</dbReference>
<organism evidence="2 3">
    <name type="scientific">Nesidiocoris tenuis</name>
    <dbReference type="NCBI Taxonomy" id="355587"/>
    <lineage>
        <taxon>Eukaryota</taxon>
        <taxon>Metazoa</taxon>
        <taxon>Ecdysozoa</taxon>
        <taxon>Arthropoda</taxon>
        <taxon>Hexapoda</taxon>
        <taxon>Insecta</taxon>
        <taxon>Pterygota</taxon>
        <taxon>Neoptera</taxon>
        <taxon>Paraneoptera</taxon>
        <taxon>Hemiptera</taxon>
        <taxon>Heteroptera</taxon>
        <taxon>Panheteroptera</taxon>
        <taxon>Cimicomorpha</taxon>
        <taxon>Miridae</taxon>
        <taxon>Dicyphina</taxon>
        <taxon>Nesidiocoris</taxon>
    </lineage>
</organism>
<dbReference type="CDD" id="cd18186">
    <property type="entry name" value="BTB_POZ_ZBTB_KLHL-like"/>
    <property type="match status" value="2"/>
</dbReference>
<dbReference type="Gene3D" id="3.30.710.10">
    <property type="entry name" value="Potassium Channel Kv1.1, Chain A"/>
    <property type="match status" value="2"/>
</dbReference>
<dbReference type="SMART" id="SM00225">
    <property type="entry name" value="BTB"/>
    <property type="match status" value="2"/>
</dbReference>
<evidence type="ECO:0000259" key="1">
    <source>
        <dbReference type="PROSITE" id="PS50097"/>
    </source>
</evidence>
<feature type="domain" description="BTB" evidence="1">
    <location>
        <begin position="46"/>
        <end position="113"/>
    </location>
</feature>
<proteinExistence type="predicted"/>
<dbReference type="CDD" id="cd14733">
    <property type="entry name" value="BACK"/>
    <property type="match status" value="1"/>
</dbReference>
<keyword evidence="3" id="KW-1185">Reference proteome</keyword>
<dbReference type="PANTHER" id="PTHR24413">
    <property type="entry name" value="SPECKLE-TYPE POZ PROTEIN"/>
    <property type="match status" value="1"/>
</dbReference>
<evidence type="ECO:0000313" key="2">
    <source>
        <dbReference type="EMBL" id="BES89009.1"/>
    </source>
</evidence>
<dbReference type="PROSITE" id="PS50097">
    <property type="entry name" value="BTB"/>
    <property type="match status" value="2"/>
</dbReference>
<dbReference type="SUPFAM" id="SSF54695">
    <property type="entry name" value="POZ domain"/>
    <property type="match status" value="2"/>
</dbReference>
<gene>
    <name evidence="2" type="ORF">NTJ_01816</name>
</gene>
<reference evidence="2 3" key="1">
    <citation type="submission" date="2023-09" db="EMBL/GenBank/DDBJ databases">
        <title>Nesidiocoris tenuis whole genome shotgun sequence.</title>
        <authorList>
            <person name="Shibata T."/>
            <person name="Shimoda M."/>
            <person name="Kobayashi T."/>
            <person name="Uehara T."/>
        </authorList>
    </citation>
    <scope>NUCLEOTIDE SEQUENCE [LARGE SCALE GENOMIC DNA]</scope>
    <source>
        <strain evidence="2 3">Japan</strain>
    </source>
</reference>
<protein>
    <recommendedName>
        <fullName evidence="1">BTB domain-containing protein</fullName>
    </recommendedName>
</protein>